<evidence type="ECO:0000313" key="1">
    <source>
        <dbReference type="EMBL" id="KAA1080819.1"/>
    </source>
</evidence>
<name>A0A5B0RAV8_PUCGR</name>
<sequence length="112" mass="12738">MEDPHQRILDEAEVNVHRRGIDVSNKPTCSTSARMWDCGTNVEKKVGSWNRRRDRLLPKLYRADLVGSTEKPSFVGSTTPRGTNCPWGVPQGSAQTWMISEGGVRICRYWYV</sequence>
<dbReference type="Proteomes" id="UP000324748">
    <property type="component" value="Unassembled WGS sequence"/>
</dbReference>
<evidence type="ECO:0000313" key="3">
    <source>
        <dbReference type="Proteomes" id="UP000324748"/>
    </source>
</evidence>
<keyword evidence="3" id="KW-1185">Reference proteome</keyword>
<dbReference type="Proteomes" id="UP000325313">
    <property type="component" value="Unassembled WGS sequence"/>
</dbReference>
<evidence type="ECO:0000313" key="4">
    <source>
        <dbReference type="Proteomes" id="UP000325313"/>
    </source>
</evidence>
<gene>
    <name evidence="1" type="ORF">PGT21_022324</name>
    <name evidence="2" type="ORF">PGTUg99_009240</name>
</gene>
<comment type="caution">
    <text evidence="2">The sequence shown here is derived from an EMBL/GenBank/DDBJ whole genome shotgun (WGS) entry which is preliminary data.</text>
</comment>
<dbReference type="EMBL" id="VDEP01000216">
    <property type="protein sequence ID" value="KAA1122807.1"/>
    <property type="molecule type" value="Genomic_DNA"/>
</dbReference>
<reference evidence="3 4" key="1">
    <citation type="submission" date="2019-05" db="EMBL/GenBank/DDBJ databases">
        <title>Emergence of the Ug99 lineage of the wheat stem rust pathogen through somatic hybridization.</title>
        <authorList>
            <person name="Li F."/>
            <person name="Upadhyaya N.M."/>
            <person name="Sperschneider J."/>
            <person name="Matny O."/>
            <person name="Nguyen-Phuc H."/>
            <person name="Mago R."/>
            <person name="Raley C."/>
            <person name="Miller M.E."/>
            <person name="Silverstein K.A.T."/>
            <person name="Henningsen E."/>
            <person name="Hirsch C.D."/>
            <person name="Visser B."/>
            <person name="Pretorius Z.A."/>
            <person name="Steffenson B.J."/>
            <person name="Schwessinger B."/>
            <person name="Dodds P.N."/>
            <person name="Figueroa M."/>
        </authorList>
    </citation>
    <scope>NUCLEOTIDE SEQUENCE [LARGE SCALE GENOMIC DNA]</scope>
    <source>
        <strain evidence="1">21-0</strain>
        <strain evidence="2 4">Ug99</strain>
    </source>
</reference>
<dbReference type="OrthoDB" id="10268255at2759"/>
<proteinExistence type="predicted"/>
<organism evidence="2 4">
    <name type="scientific">Puccinia graminis f. sp. tritici</name>
    <dbReference type="NCBI Taxonomy" id="56615"/>
    <lineage>
        <taxon>Eukaryota</taxon>
        <taxon>Fungi</taxon>
        <taxon>Dikarya</taxon>
        <taxon>Basidiomycota</taxon>
        <taxon>Pucciniomycotina</taxon>
        <taxon>Pucciniomycetes</taxon>
        <taxon>Pucciniales</taxon>
        <taxon>Pucciniaceae</taxon>
        <taxon>Puccinia</taxon>
    </lineage>
</organism>
<dbReference type="EMBL" id="VSWC01000131">
    <property type="protein sequence ID" value="KAA1080819.1"/>
    <property type="molecule type" value="Genomic_DNA"/>
</dbReference>
<accession>A0A5B0RAV8</accession>
<protein>
    <submittedName>
        <fullName evidence="2">Uncharacterized protein</fullName>
    </submittedName>
</protein>
<evidence type="ECO:0000313" key="2">
    <source>
        <dbReference type="EMBL" id="KAA1122807.1"/>
    </source>
</evidence>
<dbReference type="AlphaFoldDB" id="A0A5B0RAV8"/>